<protein>
    <submittedName>
        <fullName evidence="2">Uncharacterized protein</fullName>
    </submittedName>
</protein>
<proteinExistence type="predicted"/>
<feature type="compositionally biased region" description="Polar residues" evidence="1">
    <location>
        <begin position="47"/>
        <end position="64"/>
    </location>
</feature>
<feature type="compositionally biased region" description="Basic and acidic residues" evidence="1">
    <location>
        <begin position="261"/>
        <end position="271"/>
    </location>
</feature>
<sequence length="271" mass="30142">MSDKSSSPLNSNWSNQTNHRQARFEEESTLYLHEITRKGGSLDAQPRRSSTAMSNRDYAETQQRQLKDQSYGRLLHPQYQSLSSAPSHSSEPRDFGNFGAIYASQVSRVSATGLPPPPPKGMNVVSLPDTGETSNPRTWRGQVSPYQSTPRLHPVAFNQPPPNNHPTNNPETQQCQTSPQAYQSSLRVRPVTFNHSFPAAEGMNFHSLPSCTRECNSAESWRGRASPHHSSPIATSKRPTPQTPVVSAISLPDVDEEDKTQEERESRNIPN</sequence>
<comment type="caution">
    <text evidence="2">The sequence shown here is derived from an EMBL/GenBank/DDBJ whole genome shotgun (WGS) entry which is preliminary data.</text>
</comment>
<evidence type="ECO:0000256" key="1">
    <source>
        <dbReference type="SAM" id="MobiDB-lite"/>
    </source>
</evidence>
<feature type="region of interest" description="Disordered" evidence="1">
    <location>
        <begin position="1"/>
        <end position="75"/>
    </location>
</feature>
<organism evidence="2 3">
    <name type="scientific">Lentinula lateritia</name>
    <dbReference type="NCBI Taxonomy" id="40482"/>
    <lineage>
        <taxon>Eukaryota</taxon>
        <taxon>Fungi</taxon>
        <taxon>Dikarya</taxon>
        <taxon>Basidiomycota</taxon>
        <taxon>Agaricomycotina</taxon>
        <taxon>Agaricomycetes</taxon>
        <taxon>Agaricomycetidae</taxon>
        <taxon>Agaricales</taxon>
        <taxon>Marasmiineae</taxon>
        <taxon>Omphalotaceae</taxon>
        <taxon>Lentinula</taxon>
    </lineage>
</organism>
<dbReference type="Proteomes" id="UP001150217">
    <property type="component" value="Unassembled WGS sequence"/>
</dbReference>
<evidence type="ECO:0000313" key="3">
    <source>
        <dbReference type="Proteomes" id="UP001150217"/>
    </source>
</evidence>
<evidence type="ECO:0000313" key="2">
    <source>
        <dbReference type="EMBL" id="KAJ4492514.1"/>
    </source>
</evidence>
<feature type="compositionally biased region" description="Polar residues" evidence="1">
    <location>
        <begin position="228"/>
        <end position="245"/>
    </location>
</feature>
<feature type="region of interest" description="Disordered" evidence="1">
    <location>
        <begin position="219"/>
        <end position="271"/>
    </location>
</feature>
<name>A0ABQ8VFV1_9AGAR</name>
<dbReference type="EMBL" id="JANVFT010000037">
    <property type="protein sequence ID" value="KAJ4492514.1"/>
    <property type="molecule type" value="Genomic_DNA"/>
</dbReference>
<accession>A0ABQ8VFV1</accession>
<keyword evidence="3" id="KW-1185">Reference proteome</keyword>
<feature type="region of interest" description="Disordered" evidence="1">
    <location>
        <begin position="148"/>
        <end position="175"/>
    </location>
</feature>
<feature type="compositionally biased region" description="Polar residues" evidence="1">
    <location>
        <begin position="1"/>
        <end position="19"/>
    </location>
</feature>
<gene>
    <name evidence="2" type="ORF">C8R41DRAFT_867203</name>
</gene>
<reference evidence="2" key="1">
    <citation type="submission" date="2022-08" db="EMBL/GenBank/DDBJ databases">
        <title>A Global Phylogenomic Analysis of the Shiitake Genus Lentinula.</title>
        <authorList>
            <consortium name="DOE Joint Genome Institute"/>
            <person name="Sierra-Patev S."/>
            <person name="Min B."/>
            <person name="Naranjo-Ortiz M."/>
            <person name="Looney B."/>
            <person name="Konkel Z."/>
            <person name="Slot J.C."/>
            <person name="Sakamoto Y."/>
            <person name="Steenwyk J.L."/>
            <person name="Rokas A."/>
            <person name="Carro J."/>
            <person name="Camarero S."/>
            <person name="Ferreira P."/>
            <person name="Molpeceres G."/>
            <person name="Ruiz-Duenas F.J."/>
            <person name="Serrano A."/>
            <person name="Henrissat B."/>
            <person name="Drula E."/>
            <person name="Hughes K.W."/>
            <person name="Mata J.L."/>
            <person name="Ishikawa N.K."/>
            <person name="Vargas-Isla R."/>
            <person name="Ushijima S."/>
            <person name="Smith C.A."/>
            <person name="Ahrendt S."/>
            <person name="Andreopoulos W."/>
            <person name="He G."/>
            <person name="Labutti K."/>
            <person name="Lipzen A."/>
            <person name="Ng V."/>
            <person name="Riley R."/>
            <person name="Sandor L."/>
            <person name="Barry K."/>
            <person name="Martinez A.T."/>
            <person name="Xiao Y."/>
            <person name="Gibbons J.G."/>
            <person name="Terashima K."/>
            <person name="Grigoriev I.V."/>
            <person name="Hibbett D.S."/>
        </authorList>
    </citation>
    <scope>NUCLEOTIDE SEQUENCE</scope>
    <source>
        <strain evidence="2">RHP3577 ss4</strain>
    </source>
</reference>